<name>A0A8S9IW88_BRACR</name>
<sequence length="117" mass="12745">MGMRHTAGMGLRKPESRIQHRNSIVASFRAAECEIRTGLLDQNPRVIKNLRVPMQSPGPEKISGPGKGKPPGSEGTSGFPNDPRVLIRPQDPKYDLRILNTTSGSKGTSGFPQDLRV</sequence>
<feature type="region of interest" description="Disordered" evidence="1">
    <location>
        <begin position="1"/>
        <end position="20"/>
    </location>
</feature>
<dbReference type="EMBL" id="QGKY02001015">
    <property type="protein sequence ID" value="KAF2574169.1"/>
    <property type="molecule type" value="Genomic_DNA"/>
</dbReference>
<comment type="caution">
    <text evidence="2">The sequence shown here is derived from an EMBL/GenBank/DDBJ whole genome shotgun (WGS) entry which is preliminary data.</text>
</comment>
<gene>
    <name evidence="2" type="ORF">F2Q70_00003881</name>
</gene>
<feature type="compositionally biased region" description="Polar residues" evidence="1">
    <location>
        <begin position="99"/>
        <end position="111"/>
    </location>
</feature>
<evidence type="ECO:0000256" key="1">
    <source>
        <dbReference type="SAM" id="MobiDB-lite"/>
    </source>
</evidence>
<accession>A0A8S9IW88</accession>
<organism evidence="2">
    <name type="scientific">Brassica cretica</name>
    <name type="common">Mustard</name>
    <dbReference type="NCBI Taxonomy" id="69181"/>
    <lineage>
        <taxon>Eukaryota</taxon>
        <taxon>Viridiplantae</taxon>
        <taxon>Streptophyta</taxon>
        <taxon>Embryophyta</taxon>
        <taxon>Tracheophyta</taxon>
        <taxon>Spermatophyta</taxon>
        <taxon>Magnoliopsida</taxon>
        <taxon>eudicotyledons</taxon>
        <taxon>Gunneridae</taxon>
        <taxon>Pentapetalae</taxon>
        <taxon>rosids</taxon>
        <taxon>malvids</taxon>
        <taxon>Brassicales</taxon>
        <taxon>Brassicaceae</taxon>
        <taxon>Brassiceae</taxon>
        <taxon>Brassica</taxon>
    </lineage>
</organism>
<feature type="region of interest" description="Disordered" evidence="1">
    <location>
        <begin position="52"/>
        <end position="117"/>
    </location>
</feature>
<feature type="compositionally biased region" description="Low complexity" evidence="1">
    <location>
        <begin position="57"/>
        <end position="78"/>
    </location>
</feature>
<proteinExistence type="predicted"/>
<protein>
    <submittedName>
        <fullName evidence="2">Uncharacterized protein</fullName>
    </submittedName>
</protein>
<evidence type="ECO:0000313" key="2">
    <source>
        <dbReference type="EMBL" id="KAF2574169.1"/>
    </source>
</evidence>
<dbReference type="AlphaFoldDB" id="A0A8S9IW88"/>
<reference evidence="2" key="1">
    <citation type="submission" date="2019-12" db="EMBL/GenBank/DDBJ databases">
        <title>Genome sequencing and annotation of Brassica cretica.</title>
        <authorList>
            <person name="Studholme D.J."/>
            <person name="Sarris P.F."/>
        </authorList>
    </citation>
    <scope>NUCLEOTIDE SEQUENCE</scope>
    <source>
        <strain evidence="2">PFS-102/07</strain>
        <tissue evidence="2">Leaf</tissue>
    </source>
</reference>